<dbReference type="InterPro" id="IPR027417">
    <property type="entry name" value="P-loop_NTPase"/>
</dbReference>
<evidence type="ECO:0000259" key="9">
    <source>
        <dbReference type="PROSITE" id="PS50893"/>
    </source>
</evidence>
<dbReference type="Gene3D" id="2.60.120.10">
    <property type="entry name" value="Jelly Rolls"/>
    <property type="match status" value="1"/>
</dbReference>
<feature type="transmembrane region" description="Helical" evidence="7">
    <location>
        <begin position="56"/>
        <end position="77"/>
    </location>
</feature>
<dbReference type="SUPFAM" id="SSF90123">
    <property type="entry name" value="ABC transporter transmembrane region"/>
    <property type="match status" value="1"/>
</dbReference>
<gene>
    <name evidence="11" type="ORF">KEC16_17600</name>
</gene>
<evidence type="ECO:0000259" key="10">
    <source>
        <dbReference type="PROSITE" id="PS50929"/>
    </source>
</evidence>
<keyword evidence="3" id="KW-0547">Nucleotide-binding</keyword>
<dbReference type="InterPro" id="IPR003593">
    <property type="entry name" value="AAA+_ATPase"/>
</dbReference>
<dbReference type="RefSeq" id="WP_211551378.1">
    <property type="nucleotide sequence ID" value="NZ_JAGTUF010000025.1"/>
</dbReference>
<dbReference type="SMART" id="SM00382">
    <property type="entry name" value="AAA"/>
    <property type="match status" value="1"/>
</dbReference>
<keyword evidence="4 11" id="KW-0067">ATP-binding</keyword>
<dbReference type="Proteomes" id="UP000680714">
    <property type="component" value="Unassembled WGS sequence"/>
</dbReference>
<dbReference type="InterPro" id="IPR014710">
    <property type="entry name" value="RmlC-like_jellyroll"/>
</dbReference>
<dbReference type="Pfam" id="PF00027">
    <property type="entry name" value="cNMP_binding"/>
    <property type="match status" value="1"/>
</dbReference>
<evidence type="ECO:0000256" key="6">
    <source>
        <dbReference type="ARBA" id="ARBA00023136"/>
    </source>
</evidence>
<reference evidence="11 12" key="1">
    <citation type="submission" date="2021-04" db="EMBL/GenBank/DDBJ databases">
        <title>Magnetospirillum sulfuroxidans sp. nov., a facultative chemolithoautotrophic sulfur-oxidizing alphaproteobacterium isolated from freshwater sediment and proposals for Paramagetospirillum gen. nov., and Magnetospirillaceae fam. nov.</title>
        <authorList>
            <person name="Koziaeva V."/>
            <person name="Geelhoed J.S."/>
            <person name="Sorokin D.Y."/>
            <person name="Grouzdev D.S."/>
        </authorList>
    </citation>
    <scope>NUCLEOTIDE SEQUENCE [LARGE SCALE GENOMIC DNA]</scope>
    <source>
        <strain evidence="11 12">J10</strain>
    </source>
</reference>
<dbReference type="PANTHER" id="PTHR43394">
    <property type="entry name" value="ATP-DEPENDENT PERMEASE MDL1, MITOCHONDRIAL"/>
    <property type="match status" value="1"/>
</dbReference>
<dbReference type="PRINTS" id="PR00103">
    <property type="entry name" value="CAMPKINASE"/>
</dbReference>
<dbReference type="InterPro" id="IPR011527">
    <property type="entry name" value="ABC1_TM_dom"/>
</dbReference>
<feature type="transmembrane region" description="Helical" evidence="7">
    <location>
        <begin position="20"/>
        <end position="36"/>
    </location>
</feature>
<sequence length="730" mass="78163">MTFSFVAGYVRQMLAFRGRFALLIVALLLEASYYLGSPLLYKFIFDEGITQGQQDVLIWAVAMLAGLLVLQSLATFLQERMASALGMKVMNALRGRMYEKLQSLPPPLVAARPQGDLVHLFGADVAAMELAVIRAVPPLLLHSLIIVSSLVLLATINWILFLVTMAVLPMAVLIPKLFAKPAGVWEGNHQQAKAAAGGFVQESLVTLPVIRLFHLGRRRQRAFGTHLRRMDETGGRAYLFGGLVARTAVLGAGIAQVVVVGVGAVLAVNGMMTAGLLIAFIGLLLGIGEAVGMLTTAIPLMISAQQAHARLRAFLDEPVPRQEDPDAVAIERLSGEIVFENVHFSYDGETSTLAGLNFRIQPGQRVALVGPSGCGKSTALSLLMRFSSALDGRVLLDGTDIAHIREDSLRANVGVVLQNALLFDATIGENILAGQPEADDDAVIAAAKAAGIHEAILTKPQGYDTPVTQAAGALSGGERQRIAVARALLRQAPILLLDEATSALDPASEQVVNGSVAALAPACTVVSVTHRLASVVDYDLILVLQDGRLVETGRHDDLLAQGGLYSQLWTRQQGMATAVSEERSGPLITPDRLALIPFLSECSRQTLDELSDLFVLSRFAEGQYVFHQGDPGDHFYLIARGCVQVVVPTANGEQVVNTLRDGDFFGELALLRNVPRSASIVAWADTWCLSLSCQHFLRIIQAEPGLHARVIAAVKAVVGDSEDSFTPSPR</sequence>
<evidence type="ECO:0000313" key="12">
    <source>
        <dbReference type="Proteomes" id="UP000680714"/>
    </source>
</evidence>
<dbReference type="GO" id="GO:0005524">
    <property type="term" value="F:ATP binding"/>
    <property type="evidence" value="ECO:0007669"/>
    <property type="project" value="UniProtKB-KW"/>
</dbReference>
<comment type="subcellular location">
    <subcellularLocation>
        <location evidence="1">Cell membrane</location>
        <topology evidence="1">Multi-pass membrane protein</topology>
    </subcellularLocation>
</comment>
<feature type="domain" description="ABC transmembrane type-1" evidence="10">
    <location>
        <begin position="21"/>
        <end position="303"/>
    </location>
</feature>
<evidence type="ECO:0000256" key="2">
    <source>
        <dbReference type="ARBA" id="ARBA00022692"/>
    </source>
</evidence>
<protein>
    <submittedName>
        <fullName evidence="11">ATP-binding cassette domain-containing protein</fullName>
    </submittedName>
</protein>
<name>A0ABS5IH00_9PROT</name>
<evidence type="ECO:0000256" key="3">
    <source>
        <dbReference type="ARBA" id="ARBA00022741"/>
    </source>
</evidence>
<feature type="domain" description="Cyclic nucleotide-binding" evidence="8">
    <location>
        <begin position="598"/>
        <end position="700"/>
    </location>
</feature>
<dbReference type="SMART" id="SM00100">
    <property type="entry name" value="cNMP"/>
    <property type="match status" value="1"/>
</dbReference>
<proteinExistence type="predicted"/>
<dbReference type="Pfam" id="PF00664">
    <property type="entry name" value="ABC_membrane"/>
    <property type="match status" value="1"/>
</dbReference>
<dbReference type="InterPro" id="IPR017871">
    <property type="entry name" value="ABC_transporter-like_CS"/>
</dbReference>
<dbReference type="InterPro" id="IPR018488">
    <property type="entry name" value="cNMP-bd_CS"/>
</dbReference>
<dbReference type="InterPro" id="IPR000595">
    <property type="entry name" value="cNMP-bd_dom"/>
</dbReference>
<dbReference type="InterPro" id="IPR018490">
    <property type="entry name" value="cNMP-bd_dom_sf"/>
</dbReference>
<organism evidence="11 12">
    <name type="scientific">Magnetospirillum sulfuroxidans</name>
    <dbReference type="NCBI Taxonomy" id="611300"/>
    <lineage>
        <taxon>Bacteria</taxon>
        <taxon>Pseudomonadati</taxon>
        <taxon>Pseudomonadota</taxon>
        <taxon>Alphaproteobacteria</taxon>
        <taxon>Rhodospirillales</taxon>
        <taxon>Rhodospirillaceae</taxon>
        <taxon>Magnetospirillum</taxon>
    </lineage>
</organism>
<dbReference type="PROSITE" id="PS00889">
    <property type="entry name" value="CNMP_BINDING_2"/>
    <property type="match status" value="1"/>
</dbReference>
<evidence type="ECO:0000259" key="8">
    <source>
        <dbReference type="PROSITE" id="PS50042"/>
    </source>
</evidence>
<dbReference type="PROSITE" id="PS50929">
    <property type="entry name" value="ABC_TM1F"/>
    <property type="match status" value="1"/>
</dbReference>
<evidence type="ECO:0000256" key="5">
    <source>
        <dbReference type="ARBA" id="ARBA00022989"/>
    </source>
</evidence>
<feature type="domain" description="ABC transporter" evidence="9">
    <location>
        <begin position="337"/>
        <end position="571"/>
    </location>
</feature>
<dbReference type="Gene3D" id="1.20.1560.10">
    <property type="entry name" value="ABC transporter type 1, transmembrane domain"/>
    <property type="match status" value="1"/>
</dbReference>
<dbReference type="InterPro" id="IPR039421">
    <property type="entry name" value="Type_1_exporter"/>
</dbReference>
<dbReference type="PROSITE" id="PS50042">
    <property type="entry name" value="CNMP_BINDING_3"/>
    <property type="match status" value="1"/>
</dbReference>
<dbReference type="InterPro" id="IPR036640">
    <property type="entry name" value="ABC1_TM_sf"/>
</dbReference>
<keyword evidence="6 7" id="KW-0472">Membrane</keyword>
<keyword evidence="5 7" id="KW-1133">Transmembrane helix</keyword>
<evidence type="ECO:0000256" key="4">
    <source>
        <dbReference type="ARBA" id="ARBA00022840"/>
    </source>
</evidence>
<evidence type="ECO:0000256" key="1">
    <source>
        <dbReference type="ARBA" id="ARBA00004651"/>
    </source>
</evidence>
<dbReference type="EMBL" id="JAGTUF010000025">
    <property type="protein sequence ID" value="MBR9973546.1"/>
    <property type="molecule type" value="Genomic_DNA"/>
</dbReference>
<dbReference type="Gene3D" id="3.40.50.300">
    <property type="entry name" value="P-loop containing nucleotide triphosphate hydrolases"/>
    <property type="match status" value="1"/>
</dbReference>
<feature type="transmembrane region" description="Helical" evidence="7">
    <location>
        <begin position="144"/>
        <end position="174"/>
    </location>
</feature>
<evidence type="ECO:0000313" key="11">
    <source>
        <dbReference type="EMBL" id="MBR9973546.1"/>
    </source>
</evidence>
<dbReference type="PANTHER" id="PTHR43394:SF1">
    <property type="entry name" value="ATP-BINDING CASSETTE SUB-FAMILY B MEMBER 10, MITOCHONDRIAL"/>
    <property type="match status" value="1"/>
</dbReference>
<dbReference type="SUPFAM" id="SSF52540">
    <property type="entry name" value="P-loop containing nucleoside triphosphate hydrolases"/>
    <property type="match status" value="1"/>
</dbReference>
<dbReference type="PROSITE" id="PS00211">
    <property type="entry name" value="ABC_TRANSPORTER_1"/>
    <property type="match status" value="1"/>
</dbReference>
<accession>A0ABS5IH00</accession>
<dbReference type="CDD" id="cd07346">
    <property type="entry name" value="ABC_6TM_exporters"/>
    <property type="match status" value="1"/>
</dbReference>
<dbReference type="InterPro" id="IPR003439">
    <property type="entry name" value="ABC_transporter-like_ATP-bd"/>
</dbReference>
<evidence type="ECO:0000256" key="7">
    <source>
        <dbReference type="SAM" id="Phobius"/>
    </source>
</evidence>
<dbReference type="CDD" id="cd00038">
    <property type="entry name" value="CAP_ED"/>
    <property type="match status" value="1"/>
</dbReference>
<comment type="caution">
    <text evidence="11">The sequence shown here is derived from an EMBL/GenBank/DDBJ whole genome shotgun (WGS) entry which is preliminary data.</text>
</comment>
<dbReference type="Pfam" id="PF00005">
    <property type="entry name" value="ABC_tran"/>
    <property type="match status" value="1"/>
</dbReference>
<keyword evidence="12" id="KW-1185">Reference proteome</keyword>
<feature type="transmembrane region" description="Helical" evidence="7">
    <location>
        <begin position="274"/>
        <end position="302"/>
    </location>
</feature>
<dbReference type="PROSITE" id="PS50893">
    <property type="entry name" value="ABC_TRANSPORTER_2"/>
    <property type="match status" value="1"/>
</dbReference>
<dbReference type="SUPFAM" id="SSF51206">
    <property type="entry name" value="cAMP-binding domain-like"/>
    <property type="match status" value="1"/>
</dbReference>
<feature type="transmembrane region" description="Helical" evidence="7">
    <location>
        <begin position="237"/>
        <end position="268"/>
    </location>
</feature>
<keyword evidence="2 7" id="KW-0812">Transmembrane</keyword>